<comment type="similarity">
    <text evidence="1">Belongs to the manganese catalase family.</text>
</comment>
<accession>A0A841PX76</accession>
<dbReference type="SUPFAM" id="SSF47240">
    <property type="entry name" value="Ferritin-like"/>
    <property type="match status" value="1"/>
</dbReference>
<name>A0A841PX76_9BACL</name>
<dbReference type="EMBL" id="JACHHJ010000001">
    <property type="protein sequence ID" value="MBB6448555.1"/>
    <property type="molecule type" value="Genomic_DNA"/>
</dbReference>
<dbReference type="InterPro" id="IPR007760">
    <property type="entry name" value="Mn_catalase"/>
</dbReference>
<dbReference type="InterPro" id="IPR009078">
    <property type="entry name" value="Ferritin-like_SF"/>
</dbReference>
<feature type="binding site" evidence="3">
    <location>
        <position position="224"/>
    </location>
    <ligand>
        <name>Ca(2+)</name>
        <dbReference type="ChEBI" id="CHEBI:29108"/>
    </ligand>
</feature>
<feature type="compositionally biased region" description="Basic residues" evidence="4">
    <location>
        <begin position="283"/>
        <end position="293"/>
    </location>
</feature>
<dbReference type="GO" id="GO:0046872">
    <property type="term" value="F:metal ion binding"/>
    <property type="evidence" value="ECO:0007669"/>
    <property type="project" value="UniProtKB-KW"/>
</dbReference>
<dbReference type="InterPro" id="IPR027407">
    <property type="entry name" value="Mn_catalase_C"/>
</dbReference>
<proteinExistence type="inferred from homology"/>
<keyword evidence="2" id="KW-0464">Manganese</keyword>
<evidence type="ECO:0000256" key="1">
    <source>
        <dbReference type="ARBA" id="ARBA00007644"/>
    </source>
</evidence>
<feature type="binding site" evidence="3">
    <location>
        <position position="226"/>
    </location>
    <ligand>
        <name>Ca(2+)</name>
        <dbReference type="ChEBI" id="CHEBI:29108"/>
    </ligand>
</feature>
<dbReference type="Pfam" id="PF05067">
    <property type="entry name" value="Mn_catalase"/>
    <property type="match status" value="1"/>
</dbReference>
<feature type="binding site" evidence="2">
    <location>
        <position position="66"/>
    </location>
    <ligand>
        <name>Mn(2+)</name>
        <dbReference type="ChEBI" id="CHEBI:29035"/>
        <label>2</label>
    </ligand>
</feature>
<evidence type="ECO:0000256" key="4">
    <source>
        <dbReference type="SAM" id="MobiDB-lite"/>
    </source>
</evidence>
<evidence type="ECO:0000313" key="5">
    <source>
        <dbReference type="EMBL" id="MBB6448555.1"/>
    </source>
</evidence>
<feature type="binding site" evidence="2">
    <location>
        <position position="69"/>
    </location>
    <ligand>
        <name>Mn(2+)</name>
        <dbReference type="ChEBI" id="CHEBI:29035"/>
        <label>1</label>
    </ligand>
</feature>
<protein>
    <submittedName>
        <fullName evidence="5">Mn-containing catalase</fullName>
    </submittedName>
</protein>
<feature type="binding site" evidence="2">
    <location>
        <position position="35"/>
    </location>
    <ligand>
        <name>Mn(2+)</name>
        <dbReference type="ChEBI" id="CHEBI:29035"/>
        <label>1</label>
    </ligand>
</feature>
<feature type="binding site" evidence="2">
    <location>
        <position position="150"/>
    </location>
    <ligand>
        <name>Mn(2+)</name>
        <dbReference type="ChEBI" id="CHEBI:29035"/>
        <label>1</label>
    </ligand>
</feature>
<dbReference type="InterPro" id="IPR012347">
    <property type="entry name" value="Ferritin-like"/>
</dbReference>
<keyword evidence="2" id="KW-0479">Metal-binding</keyword>
<dbReference type="Proteomes" id="UP000568839">
    <property type="component" value="Unassembled WGS sequence"/>
</dbReference>
<comment type="cofactor">
    <cofactor evidence="3">
        <name>Ca(2+)</name>
        <dbReference type="ChEBI" id="CHEBI:29108"/>
    </cofactor>
    <text evidence="3">Binds 1 Ca(2+) ion per subunit.</text>
</comment>
<keyword evidence="6" id="KW-1185">Reference proteome</keyword>
<dbReference type="Gene3D" id="1.20.1260.10">
    <property type="match status" value="1"/>
</dbReference>
<keyword evidence="3" id="KW-0106">Calcium</keyword>
<feature type="binding site" evidence="3">
    <location>
        <position position="61"/>
    </location>
    <ligand>
        <name>Ca(2+)</name>
        <dbReference type="ChEBI" id="CHEBI:29108"/>
    </ligand>
</feature>
<sequence>MFYHFKELQYPSKPSRPDPAYGKKLQEILGGQFGEISVMMQYLFQGFNCRADPKYRDLLFDIGTEEIAHVEMLATMIARLVNDASVEDQEQAYKSNPAVQAVMSGENPQHYIVAGAGAQATDSVGYPWVSRYTIASGNLLADFRANLNAESQGRLQATRLYQMTDDPGVRDMLSFLIARDTYHQNQWLAAIKELEEREDDIVVPTTFPREKEFGEVAYKLYNFSEGEASKKGRWASGPSLDSRGEFQYVDRPVAYGKEPHLKPTSPKLYNTPVKPEKHIHYEHHGHHEHHKYYEHKYDREENDE</sequence>
<dbReference type="AlphaFoldDB" id="A0A841PX76"/>
<evidence type="ECO:0000256" key="3">
    <source>
        <dbReference type="PIRSR" id="PIRSR607760-2"/>
    </source>
</evidence>
<dbReference type="CDD" id="cd01051">
    <property type="entry name" value="Mn_catalase"/>
    <property type="match status" value="1"/>
</dbReference>
<feature type="binding site" evidence="3">
    <location>
        <position position="57"/>
    </location>
    <ligand>
        <name>Ca(2+)</name>
        <dbReference type="ChEBI" id="CHEBI:29108"/>
    </ligand>
</feature>
<feature type="compositionally biased region" description="Basic and acidic residues" evidence="4">
    <location>
        <begin position="294"/>
        <end position="304"/>
    </location>
</feature>
<evidence type="ECO:0000313" key="6">
    <source>
        <dbReference type="Proteomes" id="UP000568839"/>
    </source>
</evidence>
<dbReference type="InterPro" id="IPR039377">
    <property type="entry name" value="Mn_catalase_dom"/>
</dbReference>
<feature type="region of interest" description="Disordered" evidence="4">
    <location>
        <begin position="283"/>
        <end position="304"/>
    </location>
</feature>
<gene>
    <name evidence="5" type="ORF">HNR44_000504</name>
</gene>
<feature type="binding site" evidence="3">
    <location>
        <position position="222"/>
    </location>
    <ligand>
        <name>Ca(2+)</name>
        <dbReference type="ChEBI" id="CHEBI:29108"/>
    </ligand>
</feature>
<dbReference type="Gene3D" id="3.30.1530.10">
    <property type="entry name" value="manganese catalase, domain 2, chain A"/>
    <property type="match status" value="1"/>
</dbReference>
<reference evidence="5 6" key="1">
    <citation type="submission" date="2020-08" db="EMBL/GenBank/DDBJ databases">
        <title>Genomic Encyclopedia of Type Strains, Phase IV (KMG-IV): sequencing the most valuable type-strain genomes for metagenomic binning, comparative biology and taxonomic classification.</title>
        <authorList>
            <person name="Goeker M."/>
        </authorList>
    </citation>
    <scope>NUCLEOTIDE SEQUENCE [LARGE SCALE GENOMIC DNA]</scope>
    <source>
        <strain evidence="5 6">DSM 21769</strain>
    </source>
</reference>
<feature type="binding site" evidence="2">
    <location>
        <position position="183"/>
    </location>
    <ligand>
        <name>Mn(2+)</name>
        <dbReference type="ChEBI" id="CHEBI:29035"/>
        <label>1</label>
    </ligand>
</feature>
<organism evidence="5 6">
    <name type="scientific">Geomicrobium halophilum</name>
    <dbReference type="NCBI Taxonomy" id="549000"/>
    <lineage>
        <taxon>Bacteria</taxon>
        <taxon>Bacillati</taxon>
        <taxon>Bacillota</taxon>
        <taxon>Bacilli</taxon>
        <taxon>Bacillales</taxon>
        <taxon>Geomicrobium</taxon>
    </lineage>
</organism>
<dbReference type="RefSeq" id="WP_184402536.1">
    <property type="nucleotide sequence ID" value="NZ_JACHHJ010000001.1"/>
</dbReference>
<evidence type="ECO:0000256" key="2">
    <source>
        <dbReference type="PIRSR" id="PIRSR607760-1"/>
    </source>
</evidence>
<comment type="cofactor">
    <cofactor evidence="2">
        <name>Mn(2+)</name>
        <dbReference type="ChEBI" id="CHEBI:29035"/>
    </cofactor>
    <text evidence="2">Binds 2 manganese ions per subunit.</text>
</comment>
<comment type="caution">
    <text evidence="5">The sequence shown here is derived from an EMBL/GenBank/DDBJ whole genome shotgun (WGS) entry which is preliminary data.</text>
</comment>